<dbReference type="Proteomes" id="UP000004968">
    <property type="component" value="Unassembled WGS sequence"/>
</dbReference>
<evidence type="ECO:0000313" key="5">
    <source>
        <dbReference type="EMBL" id="EFC94989.1"/>
    </source>
</evidence>
<feature type="domain" description="HTH araC/xylS-type" evidence="4">
    <location>
        <begin position="122"/>
        <end position="220"/>
    </location>
</feature>
<keyword evidence="3" id="KW-0804">Transcription</keyword>
<reference evidence="5 6" key="1">
    <citation type="submission" date="2010-01" db="EMBL/GenBank/DDBJ databases">
        <authorList>
            <person name="Weinstock G."/>
            <person name="Sodergren E."/>
            <person name="Clifton S."/>
            <person name="Fulton L."/>
            <person name="Fulton B."/>
            <person name="Courtney L."/>
            <person name="Fronick C."/>
            <person name="Harrison M."/>
            <person name="Strong C."/>
            <person name="Farmer C."/>
            <person name="Delahaunty K."/>
            <person name="Markovic C."/>
            <person name="Hall O."/>
            <person name="Minx P."/>
            <person name="Tomlinson C."/>
            <person name="Mitreva M."/>
            <person name="Nelson J."/>
            <person name="Hou S."/>
            <person name="Wollam A."/>
            <person name="Pepin K.H."/>
            <person name="Johnson M."/>
            <person name="Bhonagiri V."/>
            <person name="Nash W.E."/>
            <person name="Warren W."/>
            <person name="Chinwalla A."/>
            <person name="Mardis E.R."/>
            <person name="Wilson R.K."/>
        </authorList>
    </citation>
    <scope>NUCLEOTIDE SEQUENCE [LARGE SCALE GENOMIC DNA]</scope>
    <source>
        <strain evidence="5 6">DSM 13479</strain>
    </source>
</reference>
<dbReference type="Pfam" id="PF12833">
    <property type="entry name" value="HTH_18"/>
    <property type="match status" value="1"/>
</dbReference>
<dbReference type="AlphaFoldDB" id="D3AT68"/>
<dbReference type="RefSeq" id="WP_006777232.1">
    <property type="nucleotide sequence ID" value="NZ_GG667899.1"/>
</dbReference>
<dbReference type="InterPro" id="IPR009057">
    <property type="entry name" value="Homeodomain-like_sf"/>
</dbReference>
<dbReference type="GO" id="GO:0043565">
    <property type="term" value="F:sequence-specific DNA binding"/>
    <property type="evidence" value="ECO:0007669"/>
    <property type="project" value="InterPro"/>
</dbReference>
<feature type="non-terminal residue" evidence="5">
    <location>
        <position position="1"/>
    </location>
</feature>
<dbReference type="PRINTS" id="PR00032">
    <property type="entry name" value="HTHARAC"/>
</dbReference>
<dbReference type="PANTHER" id="PTHR43280">
    <property type="entry name" value="ARAC-FAMILY TRANSCRIPTIONAL REGULATOR"/>
    <property type="match status" value="1"/>
</dbReference>
<dbReference type="InterPro" id="IPR020449">
    <property type="entry name" value="Tscrpt_reg_AraC-type_HTH"/>
</dbReference>
<name>D3AT68_9FIRM</name>
<dbReference type="InterPro" id="IPR018062">
    <property type="entry name" value="HTH_AraC-typ_CS"/>
</dbReference>
<dbReference type="PANTHER" id="PTHR43280:SF10">
    <property type="entry name" value="REGULATORY PROTEIN POCR"/>
    <property type="match status" value="1"/>
</dbReference>
<dbReference type="InterPro" id="IPR018060">
    <property type="entry name" value="HTH_AraC"/>
</dbReference>
<dbReference type="EMBL" id="ACIO01000863">
    <property type="protein sequence ID" value="EFC94989.1"/>
    <property type="molecule type" value="Genomic_DNA"/>
</dbReference>
<organism evidence="5 6">
    <name type="scientific">Hungatella hathewayi DSM 13479</name>
    <dbReference type="NCBI Taxonomy" id="566550"/>
    <lineage>
        <taxon>Bacteria</taxon>
        <taxon>Bacillati</taxon>
        <taxon>Bacillota</taxon>
        <taxon>Clostridia</taxon>
        <taxon>Lachnospirales</taxon>
        <taxon>Lachnospiraceae</taxon>
        <taxon>Hungatella</taxon>
    </lineage>
</organism>
<sequence length="229" mass="26583">HTVSANKKVSPNIIVISFTCVSAIMEEFVGKILTLNEREQKMLAKIVNESNNVFEIEQERNVIYLKPKKDPGVFGGQQYVKNLLEIFLIELIRRQKFKVVASESKDRITTINVNTMYEDITRTIMKYLEEYICENLNIDDLCSKFSFSKSYIEYIFKRETGLGIMAKFSEMKIEKAKELLRNQDYNITMISEMLGYSSVHYFSRKFKTVVGMPPSEYASSIKLKAQTIK</sequence>
<dbReference type="SMART" id="SM00342">
    <property type="entry name" value="HTH_ARAC"/>
    <property type="match status" value="1"/>
</dbReference>
<evidence type="ECO:0000313" key="6">
    <source>
        <dbReference type="Proteomes" id="UP000004968"/>
    </source>
</evidence>
<dbReference type="PROSITE" id="PS01124">
    <property type="entry name" value="HTH_ARAC_FAMILY_2"/>
    <property type="match status" value="1"/>
</dbReference>
<keyword evidence="2" id="KW-0238">DNA-binding</keyword>
<dbReference type="HOGENOM" id="CLU_1207008_0_0_9"/>
<evidence type="ECO:0000256" key="3">
    <source>
        <dbReference type="ARBA" id="ARBA00023163"/>
    </source>
</evidence>
<dbReference type="Gene3D" id="1.10.10.60">
    <property type="entry name" value="Homeodomain-like"/>
    <property type="match status" value="2"/>
</dbReference>
<evidence type="ECO:0000259" key="4">
    <source>
        <dbReference type="PROSITE" id="PS01124"/>
    </source>
</evidence>
<keyword evidence="1" id="KW-0805">Transcription regulation</keyword>
<dbReference type="SUPFAM" id="SSF46689">
    <property type="entry name" value="Homeodomain-like"/>
    <property type="match status" value="1"/>
</dbReference>
<comment type="caution">
    <text evidence="5">The sequence shown here is derived from an EMBL/GenBank/DDBJ whole genome shotgun (WGS) entry which is preliminary data.</text>
</comment>
<protein>
    <submittedName>
        <fullName evidence="5">Transcriptional regulator, AraC family</fullName>
    </submittedName>
</protein>
<accession>D3AT68</accession>
<evidence type="ECO:0000256" key="2">
    <source>
        <dbReference type="ARBA" id="ARBA00023125"/>
    </source>
</evidence>
<dbReference type="GO" id="GO:0003700">
    <property type="term" value="F:DNA-binding transcription factor activity"/>
    <property type="evidence" value="ECO:0007669"/>
    <property type="project" value="InterPro"/>
</dbReference>
<gene>
    <name evidence="5" type="ORF">CLOSTHATH_06827</name>
</gene>
<proteinExistence type="predicted"/>
<evidence type="ECO:0000256" key="1">
    <source>
        <dbReference type="ARBA" id="ARBA00023015"/>
    </source>
</evidence>
<dbReference type="PROSITE" id="PS00041">
    <property type="entry name" value="HTH_ARAC_FAMILY_1"/>
    <property type="match status" value="1"/>
</dbReference>